<dbReference type="HOGENOM" id="CLU_1136936_0_0_4"/>
<reference evidence="2 3" key="1">
    <citation type="submission" date="2008-03" db="EMBL/GenBank/DDBJ databases">
        <title>Complete sequence of Leptothrix cholodnii SP-6.</title>
        <authorList>
            <consortium name="US DOE Joint Genome Institute"/>
            <person name="Copeland A."/>
            <person name="Lucas S."/>
            <person name="Lapidus A."/>
            <person name="Glavina del Rio T."/>
            <person name="Dalin E."/>
            <person name="Tice H."/>
            <person name="Bruce D."/>
            <person name="Goodwin L."/>
            <person name="Pitluck S."/>
            <person name="Chertkov O."/>
            <person name="Brettin T."/>
            <person name="Detter J.C."/>
            <person name="Han C."/>
            <person name="Kuske C.R."/>
            <person name="Schmutz J."/>
            <person name="Larimer F."/>
            <person name="Land M."/>
            <person name="Hauser L."/>
            <person name="Kyrpides N."/>
            <person name="Lykidis A."/>
            <person name="Emerson D."/>
            <person name="Richardson P."/>
        </authorList>
    </citation>
    <scope>NUCLEOTIDE SEQUENCE [LARGE SCALE GENOMIC DNA]</scope>
    <source>
        <strain evidence="3">ATCC 51168 / LMG 8142 / SP-6</strain>
    </source>
</reference>
<keyword evidence="3" id="KW-1185">Reference proteome</keyword>
<dbReference type="STRING" id="395495.Lcho_2359"/>
<feature type="transmembrane region" description="Helical" evidence="1">
    <location>
        <begin position="18"/>
        <end position="35"/>
    </location>
</feature>
<evidence type="ECO:0000256" key="1">
    <source>
        <dbReference type="SAM" id="Phobius"/>
    </source>
</evidence>
<dbReference type="Gene3D" id="3.40.1000.10">
    <property type="entry name" value="Mog1/PsbP, alpha/beta/alpha sandwich"/>
    <property type="match status" value="1"/>
</dbReference>
<sequence length="244" mass="26050">MSDTPKSEQRSPDQWTGPAKWAVIGVVAITFMVMFKSELGNMLGRAEEVSVSADGGVTVKLATVKTPLGETVLSNTGAELTQPGAQGKPAPLPESAMAQYTDPSYGYSLAWPQNGNWLRDDAIAQQFGAALVVRHRQAYGNFTPNVNVTLEQVGGLTVDTWMQAGNATFAAAGFQLVSMQTDQATQSGVRVTRHTGVQGVLYQIQRVIVRNGVAFVVTASKLEQADAPGLYEQMGQILNSFQVG</sequence>
<dbReference type="OrthoDB" id="9826431at2"/>
<dbReference type="Proteomes" id="UP000001693">
    <property type="component" value="Chromosome"/>
</dbReference>
<organism evidence="2 3">
    <name type="scientific">Leptothrix cholodnii (strain ATCC 51168 / LMG 8142 / SP-6)</name>
    <name type="common">Leptothrix discophora (strain SP-6)</name>
    <dbReference type="NCBI Taxonomy" id="395495"/>
    <lineage>
        <taxon>Bacteria</taxon>
        <taxon>Pseudomonadati</taxon>
        <taxon>Pseudomonadota</taxon>
        <taxon>Betaproteobacteria</taxon>
        <taxon>Burkholderiales</taxon>
        <taxon>Sphaerotilaceae</taxon>
        <taxon>Leptothrix</taxon>
    </lineage>
</organism>
<evidence type="ECO:0000313" key="2">
    <source>
        <dbReference type="EMBL" id="ACB34624.1"/>
    </source>
</evidence>
<keyword evidence="1" id="KW-0812">Transmembrane</keyword>
<dbReference type="EMBL" id="CP001013">
    <property type="protein sequence ID" value="ACB34624.1"/>
    <property type="molecule type" value="Genomic_DNA"/>
</dbReference>
<evidence type="ECO:0000313" key="3">
    <source>
        <dbReference type="Proteomes" id="UP000001693"/>
    </source>
</evidence>
<dbReference type="KEGG" id="lch:Lcho_2359"/>
<dbReference type="AlphaFoldDB" id="B1Y4R1"/>
<protein>
    <recommendedName>
        <fullName evidence="4">Transmembrane protein</fullName>
    </recommendedName>
</protein>
<keyword evidence="1" id="KW-0472">Membrane</keyword>
<evidence type="ECO:0008006" key="4">
    <source>
        <dbReference type="Google" id="ProtNLM"/>
    </source>
</evidence>
<gene>
    <name evidence="2" type="ordered locus">Lcho_2359</name>
</gene>
<proteinExistence type="predicted"/>
<keyword evidence="1" id="KW-1133">Transmembrane helix</keyword>
<dbReference type="RefSeq" id="WP_012347382.1">
    <property type="nucleotide sequence ID" value="NC_010524.1"/>
</dbReference>
<accession>B1Y4R1</accession>
<name>B1Y4R1_LEPCP</name>